<feature type="transmembrane region" description="Helical" evidence="6">
    <location>
        <begin position="159"/>
        <end position="178"/>
    </location>
</feature>
<evidence type="ECO:0000256" key="6">
    <source>
        <dbReference type="SAM" id="Phobius"/>
    </source>
</evidence>
<feature type="transmembrane region" description="Helical" evidence="6">
    <location>
        <begin position="296"/>
        <end position="317"/>
    </location>
</feature>
<dbReference type="EMBL" id="FNDK01000032">
    <property type="protein sequence ID" value="SDI29820.1"/>
    <property type="molecule type" value="Genomic_DNA"/>
</dbReference>
<feature type="transmembrane region" description="Helical" evidence="6">
    <location>
        <begin position="355"/>
        <end position="383"/>
    </location>
</feature>
<dbReference type="InterPro" id="IPR050930">
    <property type="entry name" value="MFS_Vesicular_Transporter"/>
</dbReference>
<organism evidence="8 9">
    <name type="scientific">Alteribacillus persepolensis</name>
    <dbReference type="NCBI Taxonomy" id="568899"/>
    <lineage>
        <taxon>Bacteria</taxon>
        <taxon>Bacillati</taxon>
        <taxon>Bacillota</taxon>
        <taxon>Bacilli</taxon>
        <taxon>Bacillales</taxon>
        <taxon>Bacillaceae</taxon>
        <taxon>Alteribacillus</taxon>
    </lineage>
</organism>
<dbReference type="STRING" id="568899.SAMN05192534_13217"/>
<feature type="domain" description="Major facilitator superfamily (MFS) profile" evidence="7">
    <location>
        <begin position="6"/>
        <end position="384"/>
    </location>
</feature>
<evidence type="ECO:0000256" key="5">
    <source>
        <dbReference type="ARBA" id="ARBA00023136"/>
    </source>
</evidence>
<evidence type="ECO:0000313" key="9">
    <source>
        <dbReference type="Proteomes" id="UP000199163"/>
    </source>
</evidence>
<evidence type="ECO:0000313" key="8">
    <source>
        <dbReference type="EMBL" id="SDI29820.1"/>
    </source>
</evidence>
<dbReference type="AlphaFoldDB" id="A0A1G8JGR5"/>
<keyword evidence="2" id="KW-0813">Transport</keyword>
<dbReference type="PROSITE" id="PS50850">
    <property type="entry name" value="MFS"/>
    <property type="match status" value="1"/>
</dbReference>
<feature type="transmembrane region" description="Helical" evidence="6">
    <location>
        <begin position="329"/>
        <end position="349"/>
    </location>
</feature>
<dbReference type="InterPro" id="IPR020846">
    <property type="entry name" value="MFS_dom"/>
</dbReference>
<evidence type="ECO:0000256" key="2">
    <source>
        <dbReference type="ARBA" id="ARBA00022448"/>
    </source>
</evidence>
<evidence type="ECO:0000256" key="1">
    <source>
        <dbReference type="ARBA" id="ARBA00004651"/>
    </source>
</evidence>
<dbReference type="Pfam" id="PF07690">
    <property type="entry name" value="MFS_1"/>
    <property type="match status" value="1"/>
</dbReference>
<proteinExistence type="predicted"/>
<dbReference type="GO" id="GO:0022857">
    <property type="term" value="F:transmembrane transporter activity"/>
    <property type="evidence" value="ECO:0007669"/>
    <property type="project" value="InterPro"/>
</dbReference>
<dbReference type="InterPro" id="IPR011701">
    <property type="entry name" value="MFS"/>
</dbReference>
<keyword evidence="3 6" id="KW-0812">Transmembrane</keyword>
<keyword evidence="9" id="KW-1185">Reference proteome</keyword>
<evidence type="ECO:0000259" key="7">
    <source>
        <dbReference type="PROSITE" id="PS50850"/>
    </source>
</evidence>
<sequence>MLKNQAAILSYSSSFVYNICLSIINILVPLYAVYLHYNPFLIGILVSAPGVLQLLLRLFGGALSDRFGERKVLLFSFTMLGVSSSIFIISDSFLLLLFAQLTAGMSRAVYWPSTQSYASRIEETKASKVLGRLASFTNAGQVLGLFFGGVLAGVLGYQLSFAVCLLLALITLLLSWYLPELPRTSFPSNTWKDVLSPIVRMFRIKILYLAGIAAFAAALSQSLILSFYPVYFQAVGYTESVIGVLNALRPIGSIVIGLFFAFLLRHTAQQWLFLLSVGGTGILLIITPLLQSLWSLTLLCFAIGVTTGCAFILYQVIVAEHSSLEERGVAMSFAGLFWGIGIFVMPALFGGLITLFGLAFAFWSIGGALVLLSLCTPLLYHFLVYGI</sequence>
<dbReference type="GO" id="GO:0005886">
    <property type="term" value="C:plasma membrane"/>
    <property type="evidence" value="ECO:0007669"/>
    <property type="project" value="UniProtKB-SubCell"/>
</dbReference>
<feature type="transmembrane region" description="Helical" evidence="6">
    <location>
        <begin position="15"/>
        <end position="34"/>
    </location>
</feature>
<dbReference type="InterPro" id="IPR036259">
    <property type="entry name" value="MFS_trans_sf"/>
</dbReference>
<dbReference type="Proteomes" id="UP000199163">
    <property type="component" value="Unassembled WGS sequence"/>
</dbReference>
<dbReference type="Gene3D" id="1.20.1250.20">
    <property type="entry name" value="MFS general substrate transporter like domains"/>
    <property type="match status" value="2"/>
</dbReference>
<dbReference type="SUPFAM" id="SSF103473">
    <property type="entry name" value="MFS general substrate transporter"/>
    <property type="match status" value="1"/>
</dbReference>
<feature type="transmembrane region" description="Helical" evidence="6">
    <location>
        <begin position="206"/>
        <end position="228"/>
    </location>
</feature>
<keyword evidence="5 6" id="KW-0472">Membrane</keyword>
<comment type="subcellular location">
    <subcellularLocation>
        <location evidence="1">Cell membrane</location>
        <topology evidence="1">Multi-pass membrane protein</topology>
    </subcellularLocation>
</comment>
<feature type="transmembrane region" description="Helical" evidence="6">
    <location>
        <begin position="271"/>
        <end position="290"/>
    </location>
</feature>
<feature type="transmembrane region" description="Helical" evidence="6">
    <location>
        <begin position="72"/>
        <end position="89"/>
    </location>
</feature>
<evidence type="ECO:0000256" key="4">
    <source>
        <dbReference type="ARBA" id="ARBA00022989"/>
    </source>
</evidence>
<accession>A0A1G8JGR5</accession>
<feature type="transmembrane region" description="Helical" evidence="6">
    <location>
        <begin position="40"/>
        <end position="60"/>
    </location>
</feature>
<gene>
    <name evidence="8" type="ORF">SAMN05192534_13217</name>
</gene>
<feature type="transmembrane region" description="Helical" evidence="6">
    <location>
        <begin position="240"/>
        <end position="264"/>
    </location>
</feature>
<dbReference type="PANTHER" id="PTHR23506">
    <property type="entry name" value="GH10249P"/>
    <property type="match status" value="1"/>
</dbReference>
<name>A0A1G8JGR5_9BACI</name>
<reference evidence="8 9" key="1">
    <citation type="submission" date="2016-10" db="EMBL/GenBank/DDBJ databases">
        <authorList>
            <person name="de Groot N.N."/>
        </authorList>
    </citation>
    <scope>NUCLEOTIDE SEQUENCE [LARGE SCALE GENOMIC DNA]</scope>
    <source>
        <strain evidence="8 9">DSM 21632</strain>
    </source>
</reference>
<dbReference type="PANTHER" id="PTHR23506:SF23">
    <property type="entry name" value="GH10249P"/>
    <property type="match status" value="1"/>
</dbReference>
<dbReference type="RefSeq" id="WP_175487573.1">
    <property type="nucleotide sequence ID" value="NZ_FNDK01000032.1"/>
</dbReference>
<keyword evidence="4 6" id="KW-1133">Transmembrane helix</keyword>
<protein>
    <submittedName>
        <fullName evidence="8">Predicted arabinose efflux permease, MFS family</fullName>
    </submittedName>
</protein>
<evidence type="ECO:0000256" key="3">
    <source>
        <dbReference type="ARBA" id="ARBA00022692"/>
    </source>
</evidence>